<evidence type="ECO:0000313" key="3">
    <source>
        <dbReference type="EMBL" id="MFC4429972.1"/>
    </source>
</evidence>
<reference evidence="4" key="1">
    <citation type="journal article" date="2019" name="Int. J. Syst. Evol. Microbiol.">
        <title>The Global Catalogue of Microorganisms (GCM) 10K type strain sequencing project: providing services to taxonomists for standard genome sequencing and annotation.</title>
        <authorList>
            <consortium name="The Broad Institute Genomics Platform"/>
            <consortium name="The Broad Institute Genome Sequencing Center for Infectious Disease"/>
            <person name="Wu L."/>
            <person name="Ma J."/>
        </authorList>
    </citation>
    <scope>NUCLEOTIDE SEQUENCE [LARGE SCALE GENOMIC DNA]</scope>
    <source>
        <strain evidence="4">CGMCC 1.12125</strain>
    </source>
</reference>
<feature type="transmembrane region" description="Helical" evidence="2">
    <location>
        <begin position="14"/>
        <end position="36"/>
    </location>
</feature>
<dbReference type="EMBL" id="JBHSEN010000002">
    <property type="protein sequence ID" value="MFC4429972.1"/>
    <property type="molecule type" value="Genomic_DNA"/>
</dbReference>
<keyword evidence="4" id="KW-1185">Reference proteome</keyword>
<evidence type="ECO:0000256" key="2">
    <source>
        <dbReference type="SAM" id="Phobius"/>
    </source>
</evidence>
<protein>
    <recommendedName>
        <fullName evidence="5">Phosphodiesterase</fullName>
    </recommendedName>
</protein>
<dbReference type="RefSeq" id="WP_344227265.1">
    <property type="nucleotide sequence ID" value="NZ_BAAALH010000001.1"/>
</dbReference>
<dbReference type="Proteomes" id="UP001595965">
    <property type="component" value="Unassembled WGS sequence"/>
</dbReference>
<keyword evidence="2" id="KW-0472">Membrane</keyword>
<comment type="caution">
    <text evidence="3">The sequence shown here is derived from an EMBL/GenBank/DDBJ whole genome shotgun (WGS) entry which is preliminary data.</text>
</comment>
<keyword evidence="2" id="KW-0812">Transmembrane</keyword>
<name>A0ABV8XZW4_9MICC</name>
<accession>A0ABV8XZW4</accession>
<proteinExistence type="predicted"/>
<keyword evidence="2" id="KW-1133">Transmembrane helix</keyword>
<organism evidence="3 4">
    <name type="scientific">Citricoccus alkalitolerans</name>
    <dbReference type="NCBI Taxonomy" id="246603"/>
    <lineage>
        <taxon>Bacteria</taxon>
        <taxon>Bacillati</taxon>
        <taxon>Actinomycetota</taxon>
        <taxon>Actinomycetes</taxon>
        <taxon>Micrococcales</taxon>
        <taxon>Micrococcaceae</taxon>
        <taxon>Citricoccus</taxon>
    </lineage>
</organism>
<evidence type="ECO:0000313" key="4">
    <source>
        <dbReference type="Proteomes" id="UP001595965"/>
    </source>
</evidence>
<gene>
    <name evidence="3" type="ORF">ACFO0K_09790</name>
</gene>
<sequence length="236" mass="24628">MSAFPLTPFVARHVGTALAGAAGLVLGVGLGAIGAVRRNRPVHSVGAVVPGALVINTPGTTGSDLFDTAAHTPLIARLSRSASWPVALPDVIGLALRIPGGGSSGRPADLLFSSTGTGRHTRYVLRFHTAATDGPLTTMFPLTGPAGNIVFRLDPEAGDCYRLSYSRNSGPWQGLGRVSLESPPEPPQRSSHPAGADDPGLRFRPIAHPPIGLAMPTWQRAARAPAYSIARYVWHS</sequence>
<evidence type="ECO:0008006" key="5">
    <source>
        <dbReference type="Google" id="ProtNLM"/>
    </source>
</evidence>
<feature type="region of interest" description="Disordered" evidence="1">
    <location>
        <begin position="174"/>
        <end position="203"/>
    </location>
</feature>
<evidence type="ECO:0000256" key="1">
    <source>
        <dbReference type="SAM" id="MobiDB-lite"/>
    </source>
</evidence>